<proteinExistence type="predicted"/>
<keyword evidence="4" id="KW-0547">Nucleotide-binding</keyword>
<dbReference type="NCBIfam" id="TIGR00972">
    <property type="entry name" value="3a0107s01c2"/>
    <property type="match status" value="1"/>
</dbReference>
<feature type="domain" description="ABC transporter" evidence="8">
    <location>
        <begin position="39"/>
        <end position="278"/>
    </location>
</feature>
<keyword evidence="3" id="KW-0592">Phosphate transport</keyword>
<evidence type="ECO:0000256" key="7">
    <source>
        <dbReference type="ARBA" id="ARBA00023136"/>
    </source>
</evidence>
<evidence type="ECO:0000313" key="10">
    <source>
        <dbReference type="Proteomes" id="UP001167919"/>
    </source>
</evidence>
<evidence type="ECO:0000256" key="1">
    <source>
        <dbReference type="ARBA" id="ARBA00022448"/>
    </source>
</evidence>
<dbReference type="GO" id="GO:0005524">
    <property type="term" value="F:ATP binding"/>
    <property type="evidence" value="ECO:0007669"/>
    <property type="project" value="UniProtKB-KW"/>
</dbReference>
<protein>
    <submittedName>
        <fullName evidence="9">Phosphate ABC transporter ATP-binding protein</fullName>
    </submittedName>
</protein>
<dbReference type="RefSeq" id="WP_301711485.1">
    <property type="nucleotide sequence ID" value="NZ_JBDNSH010000007.1"/>
</dbReference>
<dbReference type="GO" id="GO:0016020">
    <property type="term" value="C:membrane"/>
    <property type="evidence" value="ECO:0007669"/>
    <property type="project" value="InterPro"/>
</dbReference>
<organism evidence="9 10">
    <name type="scientific">Oenococcus sicerae</name>
    <dbReference type="NCBI Taxonomy" id="2203724"/>
    <lineage>
        <taxon>Bacteria</taxon>
        <taxon>Bacillati</taxon>
        <taxon>Bacillota</taxon>
        <taxon>Bacilli</taxon>
        <taxon>Lactobacillales</taxon>
        <taxon>Lactobacillaceae</taxon>
        <taxon>Oenococcus</taxon>
    </lineage>
</organism>
<evidence type="ECO:0000256" key="3">
    <source>
        <dbReference type="ARBA" id="ARBA00022592"/>
    </source>
</evidence>
<dbReference type="AlphaFoldDB" id="A0AAJ1VNP3"/>
<dbReference type="CDD" id="cd03260">
    <property type="entry name" value="ABC_PstB_phosphate_transporter"/>
    <property type="match status" value="1"/>
</dbReference>
<dbReference type="InterPro" id="IPR003593">
    <property type="entry name" value="AAA+_ATPase"/>
</dbReference>
<dbReference type="SMART" id="SM00382">
    <property type="entry name" value="AAA"/>
    <property type="match status" value="1"/>
</dbReference>
<dbReference type="GO" id="GO:0035435">
    <property type="term" value="P:phosphate ion transmembrane transport"/>
    <property type="evidence" value="ECO:0007669"/>
    <property type="project" value="InterPro"/>
</dbReference>
<dbReference type="GO" id="GO:0016887">
    <property type="term" value="F:ATP hydrolysis activity"/>
    <property type="evidence" value="ECO:0007669"/>
    <property type="project" value="InterPro"/>
</dbReference>
<name>A0AAJ1VNP3_9LACO</name>
<dbReference type="InterPro" id="IPR027417">
    <property type="entry name" value="P-loop_NTPase"/>
</dbReference>
<dbReference type="GO" id="GO:0005315">
    <property type="term" value="F:phosphate transmembrane transporter activity"/>
    <property type="evidence" value="ECO:0007669"/>
    <property type="project" value="InterPro"/>
</dbReference>
<evidence type="ECO:0000313" key="9">
    <source>
        <dbReference type="EMBL" id="MDN6900966.1"/>
    </source>
</evidence>
<evidence type="ECO:0000259" key="8">
    <source>
        <dbReference type="PROSITE" id="PS50893"/>
    </source>
</evidence>
<comment type="caution">
    <text evidence="9">The sequence shown here is derived from an EMBL/GenBank/DDBJ whole genome shotgun (WGS) entry which is preliminary data.</text>
</comment>
<dbReference type="PANTHER" id="PTHR43423:SF10">
    <property type="entry name" value="PHOSPHATE IMPORT ATP-BINDING PROTEIN PSTB 2"/>
    <property type="match status" value="1"/>
</dbReference>
<keyword evidence="5 9" id="KW-0067">ATP-binding</keyword>
<keyword evidence="6" id="KW-1278">Translocase</keyword>
<dbReference type="Proteomes" id="UP001167919">
    <property type="component" value="Unassembled WGS sequence"/>
</dbReference>
<evidence type="ECO:0000256" key="2">
    <source>
        <dbReference type="ARBA" id="ARBA00022475"/>
    </source>
</evidence>
<evidence type="ECO:0000256" key="6">
    <source>
        <dbReference type="ARBA" id="ARBA00022967"/>
    </source>
</evidence>
<reference evidence="9" key="1">
    <citation type="submission" date="2019-01" db="EMBL/GenBank/DDBJ databases">
        <title>Oenococcus sicerae UCMA17102.</title>
        <authorList>
            <person name="Cousin F.J."/>
            <person name="Le Guellec R."/>
            <person name="Cretenet M."/>
        </authorList>
    </citation>
    <scope>NUCLEOTIDE SEQUENCE</scope>
    <source>
        <strain evidence="9">UCMA17102</strain>
    </source>
</reference>
<keyword evidence="2" id="KW-1003">Cell membrane</keyword>
<evidence type="ECO:0000256" key="5">
    <source>
        <dbReference type="ARBA" id="ARBA00022840"/>
    </source>
</evidence>
<sequence length="283" mass="32120">MVKLKKQTEFVKDIKSIITLDNPDTYISQPDPAKHEIALKTENVSVFYGDNEAIKPANLSFERFKITSLIGASGSGKSTFLRSLNRMNDGVAEVKGKIMYRGLDLNSPDVDVYEVRRHIGMVFQMPNPFAKSVYRNITFALTQRKKYTKEQLDEIVESSLRQAALWDQLKDDLNKSALELSGGQAQRLVIARALALKPDILLMDEPTSALDPKSTMQIEETMMELKKQYTIIIVTHNMQQAARIGDYTAFFHLGKIIEYDLTRKIFTRPKVKLTDDYVSGNFG</sequence>
<dbReference type="PROSITE" id="PS00211">
    <property type="entry name" value="ABC_TRANSPORTER_1"/>
    <property type="match status" value="1"/>
</dbReference>
<keyword evidence="1" id="KW-0813">Transport</keyword>
<dbReference type="Pfam" id="PF00005">
    <property type="entry name" value="ABC_tran"/>
    <property type="match status" value="1"/>
</dbReference>
<dbReference type="EMBL" id="SDWY01000005">
    <property type="protein sequence ID" value="MDN6900966.1"/>
    <property type="molecule type" value="Genomic_DNA"/>
</dbReference>
<keyword evidence="7" id="KW-0472">Membrane</keyword>
<evidence type="ECO:0000256" key="4">
    <source>
        <dbReference type="ARBA" id="ARBA00022741"/>
    </source>
</evidence>
<dbReference type="InterPro" id="IPR005670">
    <property type="entry name" value="PstB-like"/>
</dbReference>
<accession>A0AAJ1VNP3</accession>
<dbReference type="InterPro" id="IPR003439">
    <property type="entry name" value="ABC_transporter-like_ATP-bd"/>
</dbReference>
<dbReference type="Gene3D" id="3.40.50.300">
    <property type="entry name" value="P-loop containing nucleotide triphosphate hydrolases"/>
    <property type="match status" value="1"/>
</dbReference>
<dbReference type="PROSITE" id="PS50893">
    <property type="entry name" value="ABC_TRANSPORTER_2"/>
    <property type="match status" value="1"/>
</dbReference>
<dbReference type="InterPro" id="IPR017871">
    <property type="entry name" value="ABC_transporter-like_CS"/>
</dbReference>
<dbReference type="SUPFAM" id="SSF52540">
    <property type="entry name" value="P-loop containing nucleoside triphosphate hydrolases"/>
    <property type="match status" value="1"/>
</dbReference>
<gene>
    <name evidence="9" type="primary">pstB</name>
    <name evidence="9" type="ORF">EVC35_08210</name>
</gene>
<dbReference type="PANTHER" id="PTHR43423">
    <property type="entry name" value="ABC TRANSPORTER I FAMILY MEMBER 17"/>
    <property type="match status" value="1"/>
</dbReference>